<dbReference type="EMBL" id="FNXY01000011">
    <property type="protein sequence ID" value="SEJ69755.1"/>
    <property type="molecule type" value="Genomic_DNA"/>
</dbReference>
<evidence type="ECO:0000313" key="1">
    <source>
        <dbReference type="EMBL" id="SEJ69755.1"/>
    </source>
</evidence>
<dbReference type="Proteomes" id="UP000199532">
    <property type="component" value="Unassembled WGS sequence"/>
</dbReference>
<sequence>MDELVKRKSISDVVGYSKLFSGNDYYKHFIEQFTLESRSKVRVELVSRQIVYLKNGQKFITGYLR</sequence>
<accession>A0A1H7B8P2</accession>
<organism evidence="1 2">
    <name type="scientific">Dyadobacter koreensis</name>
    <dbReference type="NCBI Taxonomy" id="408657"/>
    <lineage>
        <taxon>Bacteria</taxon>
        <taxon>Pseudomonadati</taxon>
        <taxon>Bacteroidota</taxon>
        <taxon>Cytophagia</taxon>
        <taxon>Cytophagales</taxon>
        <taxon>Spirosomataceae</taxon>
        <taxon>Dyadobacter</taxon>
    </lineage>
</organism>
<dbReference type="AlphaFoldDB" id="A0A1H7B8P2"/>
<evidence type="ECO:0000313" key="2">
    <source>
        <dbReference type="Proteomes" id="UP000199532"/>
    </source>
</evidence>
<keyword evidence="2" id="KW-1185">Reference proteome</keyword>
<name>A0A1H7B8P2_9BACT</name>
<proteinExistence type="predicted"/>
<gene>
    <name evidence="1" type="ORF">SAMN04487995_6006</name>
</gene>
<protein>
    <submittedName>
        <fullName evidence="1">Uncharacterized protein</fullName>
    </submittedName>
</protein>
<reference evidence="1 2" key="1">
    <citation type="submission" date="2016-10" db="EMBL/GenBank/DDBJ databases">
        <authorList>
            <person name="de Groot N.N."/>
        </authorList>
    </citation>
    <scope>NUCLEOTIDE SEQUENCE [LARGE SCALE GENOMIC DNA]</scope>
    <source>
        <strain evidence="1 2">DSM 19938</strain>
    </source>
</reference>